<dbReference type="Pfam" id="PF13759">
    <property type="entry name" value="2OG-FeII_Oxy_5"/>
    <property type="match status" value="1"/>
</dbReference>
<keyword evidence="1" id="KW-0677">Repeat</keyword>
<sequence length="495" mass="52652">MAQGPTPAAALPLIDRMLAAAPRHADVLTVAGLAAQRLGNLPLALERFAAARSVDPDNPARLGNHAVALKQAGRYDEAIAALHRALELRPGAPITLANLGSCLIAAGRAGDAVAPLRNAVSLKPDHAEAWNNLGIALARSGNADSADTAYLTAVRHRPGYVEALLNRADLLVRGDRIDEAEAIAREVLATHKGHPRAANQLASLHDRRGDLDRAIALYREALDSDGLNHPIGVNLAMALLRVGDNPAALALCDRLLDASPSITTPLALKCAALDRIGDAAALNTLMSLDRFTAMIDIEEAPGFETMDEFHRALERDLAAHPSLTFEPEGLVARTGHQSGDLAEDTSPAFAALAHIARTELARHMDRVGDGVHPWLRARPSEWSLTLWGTMLSPGGAVEAHIHAPNWLSGVYYPAFAQDGGDGHEGWFAIGALPQALGGGGTLHVRQPKAGRMILFPSYLWHATLPFTGTNRRISFAFDLVPEGIGRRHSLDATMA</sequence>
<dbReference type="InterPro" id="IPR011990">
    <property type="entry name" value="TPR-like_helical_dom_sf"/>
</dbReference>
<feature type="repeat" description="TPR" evidence="3">
    <location>
        <begin position="195"/>
        <end position="228"/>
    </location>
</feature>
<dbReference type="Pfam" id="PF13432">
    <property type="entry name" value="TPR_16"/>
    <property type="match status" value="2"/>
</dbReference>
<dbReference type="Proteomes" id="UP000566324">
    <property type="component" value="Unassembled WGS sequence"/>
</dbReference>
<dbReference type="InterPro" id="IPR019734">
    <property type="entry name" value="TPR_rpt"/>
</dbReference>
<dbReference type="EMBL" id="JACHNZ010000003">
    <property type="protein sequence ID" value="MBB4630832.1"/>
    <property type="molecule type" value="Genomic_DNA"/>
</dbReference>
<dbReference type="InterPro" id="IPR011717">
    <property type="entry name" value="TPR-4"/>
</dbReference>
<evidence type="ECO:0000256" key="1">
    <source>
        <dbReference type="ARBA" id="ARBA00022737"/>
    </source>
</evidence>
<gene>
    <name evidence="4" type="ORF">GGQ98_000437</name>
</gene>
<feature type="repeat" description="TPR" evidence="3">
    <location>
        <begin position="127"/>
        <end position="160"/>
    </location>
</feature>
<evidence type="ECO:0000256" key="2">
    <source>
        <dbReference type="ARBA" id="ARBA00022803"/>
    </source>
</evidence>
<feature type="repeat" description="TPR" evidence="3">
    <location>
        <begin position="25"/>
        <end position="58"/>
    </location>
</feature>
<dbReference type="PROSITE" id="PS50005">
    <property type="entry name" value="TPR"/>
    <property type="match status" value="4"/>
</dbReference>
<dbReference type="SMART" id="SM00028">
    <property type="entry name" value="TPR"/>
    <property type="match status" value="7"/>
</dbReference>
<dbReference type="RefSeq" id="WP_243451637.1">
    <property type="nucleotide sequence ID" value="NZ_JACHNZ010000003.1"/>
</dbReference>
<dbReference type="InterPro" id="IPR052346">
    <property type="entry name" value="O-mannosyl-transferase_TMTC"/>
</dbReference>
<proteinExistence type="predicted"/>
<dbReference type="SUPFAM" id="SSF48452">
    <property type="entry name" value="TPR-like"/>
    <property type="match status" value="1"/>
</dbReference>
<evidence type="ECO:0000313" key="5">
    <source>
        <dbReference type="Proteomes" id="UP000566324"/>
    </source>
</evidence>
<dbReference type="AlphaFoldDB" id="A0A7W7F5S1"/>
<evidence type="ECO:0000313" key="4">
    <source>
        <dbReference type="EMBL" id="MBB4630832.1"/>
    </source>
</evidence>
<dbReference type="Gene3D" id="1.25.40.10">
    <property type="entry name" value="Tetratricopeptide repeat domain"/>
    <property type="match status" value="3"/>
</dbReference>
<name>A0A7W7F5S1_9SPHN</name>
<keyword evidence="5" id="KW-1185">Reference proteome</keyword>
<dbReference type="PANTHER" id="PTHR44227:SF3">
    <property type="entry name" value="PROTEIN O-MANNOSYL-TRANSFERASE TMTC4"/>
    <property type="match status" value="1"/>
</dbReference>
<dbReference type="Pfam" id="PF07721">
    <property type="entry name" value="TPR_4"/>
    <property type="match status" value="1"/>
</dbReference>
<dbReference type="Pfam" id="PF13181">
    <property type="entry name" value="TPR_8"/>
    <property type="match status" value="1"/>
</dbReference>
<comment type="caution">
    <text evidence="4">The sequence shown here is derived from an EMBL/GenBank/DDBJ whole genome shotgun (WGS) entry which is preliminary data.</text>
</comment>
<organism evidence="4 5">
    <name type="scientific">Sphingosinicella soli</name>
    <dbReference type="NCBI Taxonomy" id="333708"/>
    <lineage>
        <taxon>Bacteria</taxon>
        <taxon>Pseudomonadati</taxon>
        <taxon>Pseudomonadota</taxon>
        <taxon>Alphaproteobacteria</taxon>
        <taxon>Sphingomonadales</taxon>
        <taxon>Sphingosinicellaceae</taxon>
        <taxon>Sphingosinicella</taxon>
    </lineage>
</organism>
<keyword evidence="2 3" id="KW-0802">TPR repeat</keyword>
<dbReference type="Gene3D" id="2.60.120.620">
    <property type="entry name" value="q2cbj1_9rhob like domain"/>
    <property type="match status" value="1"/>
</dbReference>
<accession>A0A7W7F5S1</accession>
<reference evidence="4 5" key="1">
    <citation type="submission" date="2020-08" db="EMBL/GenBank/DDBJ databases">
        <title>Genomic Encyclopedia of Type Strains, Phase IV (KMG-IV): sequencing the most valuable type-strain genomes for metagenomic binning, comparative biology and taxonomic classification.</title>
        <authorList>
            <person name="Goeker M."/>
        </authorList>
    </citation>
    <scope>NUCLEOTIDE SEQUENCE [LARGE SCALE GENOMIC DNA]</scope>
    <source>
        <strain evidence="4 5">DSM 17328</strain>
    </source>
</reference>
<protein>
    <submittedName>
        <fullName evidence="4">Flp pilus assembly protein TadD</fullName>
    </submittedName>
</protein>
<dbReference type="InterPro" id="IPR012668">
    <property type="entry name" value="CHP02466"/>
</dbReference>
<dbReference type="PANTHER" id="PTHR44227">
    <property type="match status" value="1"/>
</dbReference>
<evidence type="ECO:0000256" key="3">
    <source>
        <dbReference type="PROSITE-ProRule" id="PRU00339"/>
    </source>
</evidence>
<dbReference type="GO" id="GO:0042802">
    <property type="term" value="F:identical protein binding"/>
    <property type="evidence" value="ECO:0007669"/>
    <property type="project" value="InterPro"/>
</dbReference>
<feature type="repeat" description="TPR" evidence="3">
    <location>
        <begin position="59"/>
        <end position="92"/>
    </location>
</feature>